<dbReference type="PANTHER" id="PTHR37383:SF1">
    <property type="entry name" value="OS01G0694200 PROTEIN"/>
    <property type="match status" value="1"/>
</dbReference>
<dbReference type="Proteomes" id="UP001396334">
    <property type="component" value="Unassembled WGS sequence"/>
</dbReference>
<name>A0ABR2TVB7_9ROSI</name>
<dbReference type="PANTHER" id="PTHR37383">
    <property type="entry name" value="OS01G0694200 PROTEIN"/>
    <property type="match status" value="1"/>
</dbReference>
<proteinExistence type="predicted"/>
<evidence type="ECO:0000313" key="2">
    <source>
        <dbReference type="Proteomes" id="UP001396334"/>
    </source>
</evidence>
<dbReference type="EMBL" id="JBBPBN010000004">
    <property type="protein sequence ID" value="KAK9041212.1"/>
    <property type="molecule type" value="Genomic_DNA"/>
</dbReference>
<evidence type="ECO:0000313" key="1">
    <source>
        <dbReference type="EMBL" id="KAK9041212.1"/>
    </source>
</evidence>
<sequence>MVVCQASRIDLPSPFSSLSSSKAPTSLLFEPHSFSLALFHSDSSLSLYPSVSFPFSSNQNSLTIPPPSSSSTFLLQKSQKNPNPRVLFIVAGPYKGGSKVLLRFFLFRNDGSKSFEKAKVIVSKQKGIEFDGKVGVLIDISHGLKLIMSGSVNFFAMYSVSSSKVLIFGVKLLDNSDENDNGVAFKLMKFAVIDCLKPVFSISISFEWLVLGEENGVKVWNLRELAKGEKVKKVKNYGLSNGVIGDNNGVSTAGSSCSEMVSNGFLDGKIEKPVVSVKPRSGKHRQESAEPSVCFVPFEQEVKGLTSMKVQSLSLKAISIQLLSSKRFLILDSAGDLFVLHVIDTAVGSNITCQMRRLPHVMKVHKMAVFPDVSSRTQTVWISDGRHSMHVVDISSAVNETDKREIVQTIFTSEKIQDMIPMAANIILILGQVISFCAVIRVPVGYIASGEQRNFEDIDLLKNSHGTSEMAVGRDCRVLRYSNNIFCRLHFYQQQI</sequence>
<organism evidence="1 2">
    <name type="scientific">Hibiscus sabdariffa</name>
    <name type="common">roselle</name>
    <dbReference type="NCBI Taxonomy" id="183260"/>
    <lineage>
        <taxon>Eukaryota</taxon>
        <taxon>Viridiplantae</taxon>
        <taxon>Streptophyta</taxon>
        <taxon>Embryophyta</taxon>
        <taxon>Tracheophyta</taxon>
        <taxon>Spermatophyta</taxon>
        <taxon>Magnoliopsida</taxon>
        <taxon>eudicotyledons</taxon>
        <taxon>Gunneridae</taxon>
        <taxon>Pentapetalae</taxon>
        <taxon>rosids</taxon>
        <taxon>malvids</taxon>
        <taxon>Malvales</taxon>
        <taxon>Malvaceae</taxon>
        <taxon>Malvoideae</taxon>
        <taxon>Hibiscus</taxon>
    </lineage>
</organism>
<protein>
    <submittedName>
        <fullName evidence="1">Uncharacterized protein</fullName>
    </submittedName>
</protein>
<comment type="caution">
    <text evidence="1">The sequence shown here is derived from an EMBL/GenBank/DDBJ whole genome shotgun (WGS) entry which is preliminary data.</text>
</comment>
<keyword evidence="2" id="KW-1185">Reference proteome</keyword>
<gene>
    <name evidence="1" type="ORF">V6N11_016324</name>
</gene>
<accession>A0ABR2TVB7</accession>
<reference evidence="1 2" key="1">
    <citation type="journal article" date="2024" name="G3 (Bethesda)">
        <title>Genome assembly of Hibiscus sabdariffa L. provides insights into metabolisms of medicinal natural products.</title>
        <authorList>
            <person name="Kim T."/>
        </authorList>
    </citation>
    <scope>NUCLEOTIDE SEQUENCE [LARGE SCALE GENOMIC DNA]</scope>
    <source>
        <strain evidence="1">TK-2024</strain>
        <tissue evidence="1">Old leaves</tissue>
    </source>
</reference>